<comment type="caution">
    <text evidence="3">The sequence shown here is derived from an EMBL/GenBank/DDBJ whole genome shotgun (WGS) entry which is preliminary data.</text>
</comment>
<feature type="region of interest" description="Disordered" evidence="1">
    <location>
        <begin position="42"/>
        <end position="106"/>
    </location>
</feature>
<feature type="domain" description="SGNH hydrolase-type esterase" evidence="2">
    <location>
        <begin position="124"/>
        <end position="296"/>
    </location>
</feature>
<evidence type="ECO:0000259" key="2">
    <source>
        <dbReference type="Pfam" id="PF13472"/>
    </source>
</evidence>
<dbReference type="RefSeq" id="WP_186963921.1">
    <property type="nucleotide sequence ID" value="NZ_JACOPR010000006.1"/>
</dbReference>
<evidence type="ECO:0000313" key="3">
    <source>
        <dbReference type="EMBL" id="MBC5731207.1"/>
    </source>
</evidence>
<protein>
    <recommendedName>
        <fullName evidence="2">SGNH hydrolase-type esterase domain-containing protein</fullName>
    </recommendedName>
</protein>
<dbReference type="Proteomes" id="UP000660021">
    <property type="component" value="Unassembled WGS sequence"/>
</dbReference>
<dbReference type="SUPFAM" id="SSF52266">
    <property type="entry name" value="SGNH hydrolase"/>
    <property type="match status" value="1"/>
</dbReference>
<organism evidence="3 4">
    <name type="scientific">Pseudoflavonifractor hominis</name>
    <dbReference type="NCBI Taxonomy" id="2763059"/>
    <lineage>
        <taxon>Bacteria</taxon>
        <taxon>Bacillati</taxon>
        <taxon>Bacillota</taxon>
        <taxon>Clostridia</taxon>
        <taxon>Eubacteriales</taxon>
        <taxon>Oscillospiraceae</taxon>
        <taxon>Pseudoflavonifractor</taxon>
    </lineage>
</organism>
<evidence type="ECO:0000256" key="1">
    <source>
        <dbReference type="SAM" id="MobiDB-lite"/>
    </source>
</evidence>
<evidence type="ECO:0000313" key="4">
    <source>
        <dbReference type="Proteomes" id="UP000660021"/>
    </source>
</evidence>
<keyword evidence="4" id="KW-1185">Reference proteome</keyword>
<name>A0ABR7HUS6_9FIRM</name>
<dbReference type="InterPro" id="IPR013830">
    <property type="entry name" value="SGNH_hydro"/>
</dbReference>
<dbReference type="Pfam" id="PF13472">
    <property type="entry name" value="Lipase_GDSL_2"/>
    <property type="match status" value="1"/>
</dbReference>
<reference evidence="3 4" key="1">
    <citation type="submission" date="2020-08" db="EMBL/GenBank/DDBJ databases">
        <title>Genome public.</title>
        <authorList>
            <person name="Liu C."/>
            <person name="Sun Q."/>
        </authorList>
    </citation>
    <scope>NUCLEOTIDE SEQUENCE [LARGE SCALE GENOMIC DNA]</scope>
    <source>
        <strain evidence="3 4">New-38</strain>
    </source>
</reference>
<feature type="compositionally biased region" description="Low complexity" evidence="1">
    <location>
        <begin position="45"/>
        <end position="69"/>
    </location>
</feature>
<feature type="compositionally biased region" description="Low complexity" evidence="1">
    <location>
        <begin position="76"/>
        <end position="97"/>
    </location>
</feature>
<sequence>MSNVKRSSYRRPPRRPSLPLLAAGLVVCAGLLLAPTLTRAFSLDSPSSSSPTPSPSAAAPSVTPVAPSVATPPPAALSAAPQASPTPTPAAESPAPAGNGTYDYTKPAPASDPVDMSYFSDALFIGDSRTEGLQLYSGIEGASFYCYKGITIFDVMQENPKKLITINGQKYSIVDALSAEAGKYSKVYISLGINELGYYDDQGFHDKFAALIDHIRETQPNAIIYLQNQVPVNPTLCAKNWPSYVNNDKVAVYNGIFEQLAEEKQVVLLDVASALSNSDGILAQENTVDGVHFTTSWYKTWLTYLMNHTVDPALL</sequence>
<dbReference type="Gene3D" id="3.40.50.1110">
    <property type="entry name" value="SGNH hydrolase"/>
    <property type="match status" value="1"/>
</dbReference>
<gene>
    <name evidence="3" type="ORF">H8S34_10245</name>
</gene>
<proteinExistence type="predicted"/>
<accession>A0ABR7HUS6</accession>
<dbReference type="InterPro" id="IPR036514">
    <property type="entry name" value="SGNH_hydro_sf"/>
</dbReference>
<dbReference type="EMBL" id="JACOPR010000006">
    <property type="protein sequence ID" value="MBC5731207.1"/>
    <property type="molecule type" value="Genomic_DNA"/>
</dbReference>